<organism evidence="2 3">
    <name type="scientific">Apiospora rasikravindrae</name>
    <dbReference type="NCBI Taxonomy" id="990691"/>
    <lineage>
        <taxon>Eukaryota</taxon>
        <taxon>Fungi</taxon>
        <taxon>Dikarya</taxon>
        <taxon>Ascomycota</taxon>
        <taxon>Pezizomycotina</taxon>
        <taxon>Sordariomycetes</taxon>
        <taxon>Xylariomycetidae</taxon>
        <taxon>Amphisphaeriales</taxon>
        <taxon>Apiosporaceae</taxon>
        <taxon>Apiospora</taxon>
    </lineage>
</organism>
<comment type="caution">
    <text evidence="2">The sequence shown here is derived from an EMBL/GenBank/DDBJ whole genome shotgun (WGS) entry which is preliminary data.</text>
</comment>
<feature type="compositionally biased region" description="Polar residues" evidence="1">
    <location>
        <begin position="120"/>
        <end position="130"/>
    </location>
</feature>
<gene>
    <name evidence="2" type="ORF">PG993_002861</name>
</gene>
<feature type="compositionally biased region" description="Low complexity" evidence="1">
    <location>
        <begin position="146"/>
        <end position="155"/>
    </location>
</feature>
<dbReference type="Proteomes" id="UP001444661">
    <property type="component" value="Unassembled WGS sequence"/>
</dbReference>
<feature type="compositionally biased region" description="Basic and acidic residues" evidence="1">
    <location>
        <begin position="220"/>
        <end position="245"/>
    </location>
</feature>
<protein>
    <recommendedName>
        <fullName evidence="4">No apical meristem-associated C-terminal domain-containing protein</fullName>
    </recommendedName>
</protein>
<accession>A0ABR1TXW1</accession>
<keyword evidence="3" id="KW-1185">Reference proteome</keyword>
<feature type="compositionally biased region" description="Polar residues" evidence="1">
    <location>
        <begin position="251"/>
        <end position="264"/>
    </location>
</feature>
<sequence>MNEDEWHQLHTMAQGPEEIVHGEQKLSRWNMLVFTANVVRRPGDKSKSRRKHTTRKPGAIVPPKAPHLSTEDIPGHPCRATGVAGGLSEPQRRPPAQAPPFANREHTRTPLPGHGRGGSPRQTPTPSSFEAQVAPAAPSPNTEADPAQTPQPTAARLSKVNEHKKKRGPAGDVGQTKKRNTTANEGMLSEKIATEGMANPQKGGSKTNYCLVTQYNDNPKILDDLRNKADEAKAREAAEARKAASEEAAATQANPHSPLSQNHNPEGASGSEIPNETNLDKTNELPG</sequence>
<proteinExistence type="predicted"/>
<dbReference type="EMBL" id="JAQQWK010000002">
    <property type="protein sequence ID" value="KAK8051476.1"/>
    <property type="molecule type" value="Genomic_DNA"/>
</dbReference>
<feature type="compositionally biased region" description="Polar residues" evidence="1">
    <location>
        <begin position="202"/>
        <end position="217"/>
    </location>
</feature>
<evidence type="ECO:0000313" key="2">
    <source>
        <dbReference type="EMBL" id="KAK8051476.1"/>
    </source>
</evidence>
<name>A0ABR1TXW1_9PEZI</name>
<evidence type="ECO:0008006" key="4">
    <source>
        <dbReference type="Google" id="ProtNLM"/>
    </source>
</evidence>
<reference evidence="2 3" key="1">
    <citation type="submission" date="2023-01" db="EMBL/GenBank/DDBJ databases">
        <title>Analysis of 21 Apiospora genomes using comparative genomics revels a genus with tremendous synthesis potential of carbohydrate active enzymes and secondary metabolites.</title>
        <authorList>
            <person name="Sorensen T."/>
        </authorList>
    </citation>
    <scope>NUCLEOTIDE SEQUENCE [LARGE SCALE GENOMIC DNA]</scope>
    <source>
        <strain evidence="2 3">CBS 33761</strain>
    </source>
</reference>
<feature type="region of interest" description="Disordered" evidence="1">
    <location>
        <begin position="39"/>
        <end position="287"/>
    </location>
</feature>
<evidence type="ECO:0000256" key="1">
    <source>
        <dbReference type="SAM" id="MobiDB-lite"/>
    </source>
</evidence>
<feature type="compositionally biased region" description="Basic and acidic residues" evidence="1">
    <location>
        <begin position="278"/>
        <end position="287"/>
    </location>
</feature>
<evidence type="ECO:0000313" key="3">
    <source>
        <dbReference type="Proteomes" id="UP001444661"/>
    </source>
</evidence>